<organism evidence="1 2">
    <name type="scientific">Mycoplana ramosa</name>
    <name type="common">Mycoplana bullata</name>
    <dbReference type="NCBI Taxonomy" id="40837"/>
    <lineage>
        <taxon>Bacteria</taxon>
        <taxon>Pseudomonadati</taxon>
        <taxon>Pseudomonadota</taxon>
        <taxon>Alphaproteobacteria</taxon>
        <taxon>Hyphomicrobiales</taxon>
        <taxon>Rhizobiaceae</taxon>
        <taxon>Mycoplana</taxon>
    </lineage>
</organism>
<dbReference type="RefSeq" id="WP_374840252.1">
    <property type="nucleotide sequence ID" value="NZ_JBHEEW010000014.1"/>
</dbReference>
<evidence type="ECO:0000313" key="1">
    <source>
        <dbReference type="EMBL" id="MFD1329883.1"/>
    </source>
</evidence>
<comment type="caution">
    <text evidence="1">The sequence shown here is derived from an EMBL/GenBank/DDBJ whole genome shotgun (WGS) entry which is preliminary data.</text>
</comment>
<reference evidence="2" key="1">
    <citation type="journal article" date="2019" name="Int. J. Syst. Evol. Microbiol.">
        <title>The Global Catalogue of Microorganisms (GCM) 10K type strain sequencing project: providing services to taxonomists for standard genome sequencing and annotation.</title>
        <authorList>
            <consortium name="The Broad Institute Genomics Platform"/>
            <consortium name="The Broad Institute Genome Sequencing Center for Infectious Disease"/>
            <person name="Wu L."/>
            <person name="Ma J."/>
        </authorList>
    </citation>
    <scope>NUCLEOTIDE SEQUENCE [LARGE SCALE GENOMIC DNA]</scope>
    <source>
        <strain evidence="2">CCUG 55609</strain>
    </source>
</reference>
<name>A0ABW3Z1Z7_MYCRA</name>
<dbReference type="SUPFAM" id="SSF53474">
    <property type="entry name" value="alpha/beta-Hydrolases"/>
    <property type="match status" value="1"/>
</dbReference>
<gene>
    <name evidence="1" type="ORF">ACFQ33_18485</name>
</gene>
<evidence type="ECO:0008006" key="3">
    <source>
        <dbReference type="Google" id="ProtNLM"/>
    </source>
</evidence>
<sequence length="323" mass="35931">MRIFSDENLEVIHRPGSSSYLLVTFNEMEMKANGSRFWGQRFCEKADISTLGFISRRPNWFPAASVIKAVEAAAPILRTAPERILYGHSQGGYAALRYRRRFNADVAIAFCPQVSIDPKAASFDGRFTRHFSPDLHANMAIAPEHAAGRAYLFFDPFHVVDHRHAVRIATLQQRTHLVPVHMTGHGTVRAFTGTARALSLIEACRSDDLPGLRALARAARVMAPMRPYQIAVTAIARHPVWADRLHARFGPAFSPIERANFLYHRANRYIRDGELTTARIMLADALTYQPENPGFARRLAELDSRIARNCGAAAHSGPSAGCS</sequence>
<dbReference type="InterPro" id="IPR029058">
    <property type="entry name" value="AB_hydrolase_fold"/>
</dbReference>
<keyword evidence="2" id="KW-1185">Reference proteome</keyword>
<evidence type="ECO:0000313" key="2">
    <source>
        <dbReference type="Proteomes" id="UP001597173"/>
    </source>
</evidence>
<dbReference type="EMBL" id="JBHTNF010000015">
    <property type="protein sequence ID" value="MFD1329883.1"/>
    <property type="molecule type" value="Genomic_DNA"/>
</dbReference>
<accession>A0ABW3Z1Z7</accession>
<proteinExistence type="predicted"/>
<dbReference type="Proteomes" id="UP001597173">
    <property type="component" value="Unassembled WGS sequence"/>
</dbReference>
<protein>
    <recommendedName>
        <fullName evidence="3">Alpha/beta hydrolase</fullName>
    </recommendedName>
</protein>